<dbReference type="NCBIfam" id="TIGR00090">
    <property type="entry name" value="rsfS_iojap_ybeB"/>
    <property type="match status" value="1"/>
</dbReference>
<dbReference type="PANTHER" id="PTHR21043">
    <property type="entry name" value="IOJAP SUPERFAMILY ORTHOLOG"/>
    <property type="match status" value="1"/>
</dbReference>
<dbReference type="InterPro" id="IPR004394">
    <property type="entry name" value="Iojap/RsfS/C7orf30"/>
</dbReference>
<dbReference type="Pfam" id="PF02410">
    <property type="entry name" value="RsfS"/>
    <property type="match status" value="1"/>
</dbReference>
<dbReference type="GO" id="GO:0043023">
    <property type="term" value="F:ribosomal large subunit binding"/>
    <property type="evidence" value="ECO:0007669"/>
    <property type="project" value="TreeGrafter"/>
</dbReference>
<evidence type="ECO:0000256" key="1">
    <source>
        <dbReference type="ARBA" id="ARBA00010574"/>
    </source>
</evidence>
<evidence type="ECO:0000313" key="3">
    <source>
        <dbReference type="Proteomes" id="UP000615446"/>
    </source>
</evidence>
<dbReference type="InterPro" id="IPR043519">
    <property type="entry name" value="NT_sf"/>
</dbReference>
<dbReference type="SUPFAM" id="SSF81301">
    <property type="entry name" value="Nucleotidyltransferase"/>
    <property type="match status" value="1"/>
</dbReference>
<accession>A0A8H3R1K7</accession>
<evidence type="ECO:0000313" key="2">
    <source>
        <dbReference type="EMBL" id="GES99981.1"/>
    </source>
</evidence>
<protein>
    <submittedName>
        <fullName evidence="2">Ribosome silencing factor</fullName>
    </submittedName>
</protein>
<dbReference type="EMBL" id="BLAL01000285">
    <property type="protein sequence ID" value="GES99981.1"/>
    <property type="molecule type" value="Genomic_DNA"/>
</dbReference>
<dbReference type="HAMAP" id="MF_01477">
    <property type="entry name" value="Iojap_RsfS"/>
    <property type="match status" value="1"/>
</dbReference>
<dbReference type="Proteomes" id="UP000615446">
    <property type="component" value="Unassembled WGS sequence"/>
</dbReference>
<comment type="caution">
    <text evidence="2">The sequence shown here is derived from an EMBL/GenBank/DDBJ whole genome shotgun (WGS) entry which is preliminary data.</text>
</comment>
<comment type="similarity">
    <text evidence="1">Belongs to the Iojap/RsfS family.</text>
</comment>
<dbReference type="GO" id="GO:0017148">
    <property type="term" value="P:negative regulation of translation"/>
    <property type="evidence" value="ECO:0007669"/>
    <property type="project" value="TreeGrafter"/>
</dbReference>
<dbReference type="AlphaFoldDB" id="A0A8H3R1K7"/>
<dbReference type="Gene3D" id="3.30.460.10">
    <property type="entry name" value="Beta Polymerase, domain 2"/>
    <property type="match status" value="1"/>
</dbReference>
<reference evidence="2" key="1">
    <citation type="submission" date="2019-10" db="EMBL/GenBank/DDBJ databases">
        <title>Conservation and host-specific expression of non-tandemly repeated heterogenous ribosome RNA gene in arbuscular mycorrhizal fungi.</title>
        <authorList>
            <person name="Maeda T."/>
            <person name="Kobayashi Y."/>
            <person name="Nakagawa T."/>
            <person name="Ezawa T."/>
            <person name="Yamaguchi K."/>
            <person name="Bino T."/>
            <person name="Nishimoto Y."/>
            <person name="Shigenobu S."/>
            <person name="Kawaguchi M."/>
        </authorList>
    </citation>
    <scope>NUCLEOTIDE SEQUENCE</scope>
    <source>
        <strain evidence="2">HR1</strain>
    </source>
</reference>
<gene>
    <name evidence="2" type="ORF">RCL2_002645800</name>
</gene>
<dbReference type="GO" id="GO:0090071">
    <property type="term" value="P:negative regulation of ribosome biogenesis"/>
    <property type="evidence" value="ECO:0007669"/>
    <property type="project" value="TreeGrafter"/>
</dbReference>
<dbReference type="PANTHER" id="PTHR21043:SF0">
    <property type="entry name" value="MITOCHONDRIAL ASSEMBLY OF RIBOSOMAL LARGE SUBUNIT PROTEIN 1"/>
    <property type="match status" value="1"/>
</dbReference>
<organism evidence="2 3">
    <name type="scientific">Rhizophagus clarus</name>
    <dbReference type="NCBI Taxonomy" id="94130"/>
    <lineage>
        <taxon>Eukaryota</taxon>
        <taxon>Fungi</taxon>
        <taxon>Fungi incertae sedis</taxon>
        <taxon>Mucoromycota</taxon>
        <taxon>Glomeromycotina</taxon>
        <taxon>Glomeromycetes</taxon>
        <taxon>Glomerales</taxon>
        <taxon>Glomeraceae</taxon>
        <taxon>Rhizophagus</taxon>
    </lineage>
</organism>
<name>A0A8H3R1K7_9GLOM</name>
<proteinExistence type="inferred from homology"/>
<sequence length="276" mass="32400">MIRRIAISTFSKITYYKPLKNYLLYSNIVSKPNIYFVRRQVYFSKKSNVKGFAGQVKVEEEEEEDIDKSLYPELFPEHNDMDDTWFIDPAYENPQESDFVPLWQRRANSLSDNLSNVKMNSDDLQRTKFLDIIRLLEEEGVKNITVIDVRQKCDFTDWMIIGEGKTTRHLGGAADRLYKMLKNEIQVQNSDPADSLSRSYPIVEGRDSEDWILIDTGSVFVHLFTSEARKYHNLEGLWEKISPNFFKDEFKSITNEIVKEFKEFNPKFAKNPPFTT</sequence>
<dbReference type="OrthoDB" id="21330at2759"/>